<reference evidence="2 3" key="1">
    <citation type="submission" date="2017-09" db="EMBL/GenBank/DDBJ databases">
        <title>The diverse metabolic capabilities of V. boronicumulans make it an excellent choice for continued studies on novel biodegradation.</title>
        <authorList>
            <person name="Sun S."/>
        </authorList>
    </citation>
    <scope>NUCLEOTIDE SEQUENCE [LARGE SCALE GENOMIC DNA]</scope>
    <source>
        <strain evidence="2 3">J1</strain>
    </source>
</reference>
<dbReference type="InterPro" id="IPR021762">
    <property type="entry name" value="DUF3325"/>
</dbReference>
<dbReference type="Pfam" id="PF11804">
    <property type="entry name" value="DUF3325"/>
    <property type="match status" value="1"/>
</dbReference>
<sequence>MTTAWASLLGLALAYAGMSCLSFAMDRHHEQLTRGREVPARRRRGLRVIGALLLVAAVVPCVMAWGPTVGTVAWLGLLSAGALPVALLLPYRPRAVAWGAGAAAVAGGAGLVPVLTALLR</sequence>
<evidence type="ECO:0000256" key="1">
    <source>
        <dbReference type="SAM" id="Phobius"/>
    </source>
</evidence>
<feature type="transmembrane region" description="Helical" evidence="1">
    <location>
        <begin position="71"/>
        <end position="89"/>
    </location>
</feature>
<dbReference type="AlphaFoldDB" id="A0A250DNV6"/>
<feature type="transmembrane region" description="Helical" evidence="1">
    <location>
        <begin position="46"/>
        <end position="65"/>
    </location>
</feature>
<keyword evidence="1" id="KW-0812">Transmembrane</keyword>
<dbReference type="Proteomes" id="UP000217154">
    <property type="component" value="Chromosome"/>
</dbReference>
<protein>
    <recommendedName>
        <fullName evidence="4">DUF3325 domain-containing protein</fullName>
    </recommendedName>
</protein>
<gene>
    <name evidence="2" type="ORF">CKY39_23920</name>
</gene>
<evidence type="ECO:0000313" key="2">
    <source>
        <dbReference type="EMBL" id="ATA55942.1"/>
    </source>
</evidence>
<dbReference type="KEGG" id="vbo:CKY39_23920"/>
<accession>A0A250DNV6</accession>
<dbReference type="RefSeq" id="WP_095746217.1">
    <property type="nucleotide sequence ID" value="NZ_CP023284.1"/>
</dbReference>
<evidence type="ECO:0000313" key="3">
    <source>
        <dbReference type="Proteomes" id="UP000217154"/>
    </source>
</evidence>
<keyword evidence="1" id="KW-1133">Transmembrane helix</keyword>
<proteinExistence type="predicted"/>
<dbReference type="EMBL" id="CP023284">
    <property type="protein sequence ID" value="ATA55942.1"/>
    <property type="molecule type" value="Genomic_DNA"/>
</dbReference>
<evidence type="ECO:0008006" key="4">
    <source>
        <dbReference type="Google" id="ProtNLM"/>
    </source>
</evidence>
<name>A0A250DNV6_9BURK</name>
<feature type="transmembrane region" description="Helical" evidence="1">
    <location>
        <begin position="6"/>
        <end position="25"/>
    </location>
</feature>
<feature type="transmembrane region" description="Helical" evidence="1">
    <location>
        <begin position="96"/>
        <end position="119"/>
    </location>
</feature>
<organism evidence="2 3">
    <name type="scientific">Variovorax boronicumulans</name>
    <dbReference type="NCBI Taxonomy" id="436515"/>
    <lineage>
        <taxon>Bacteria</taxon>
        <taxon>Pseudomonadati</taxon>
        <taxon>Pseudomonadota</taxon>
        <taxon>Betaproteobacteria</taxon>
        <taxon>Burkholderiales</taxon>
        <taxon>Comamonadaceae</taxon>
        <taxon>Variovorax</taxon>
    </lineage>
</organism>
<keyword evidence="1" id="KW-0472">Membrane</keyword>